<name>A0A2Z6AWM7_9BACT</name>
<keyword evidence="12" id="KW-0902">Two-component regulatory system</keyword>
<dbReference type="SMART" id="SM00388">
    <property type="entry name" value="HisKA"/>
    <property type="match status" value="1"/>
</dbReference>
<dbReference type="AlphaFoldDB" id="A0A2Z6AWM7"/>
<keyword evidence="11 15" id="KW-1133">Transmembrane helix</keyword>
<dbReference type="Pfam" id="PF00512">
    <property type="entry name" value="HisKA"/>
    <property type="match status" value="1"/>
</dbReference>
<feature type="domain" description="Histidine kinase" evidence="16">
    <location>
        <begin position="260"/>
        <end position="476"/>
    </location>
</feature>
<evidence type="ECO:0000256" key="2">
    <source>
        <dbReference type="ARBA" id="ARBA00004651"/>
    </source>
</evidence>
<dbReference type="Pfam" id="PF00672">
    <property type="entry name" value="HAMP"/>
    <property type="match status" value="1"/>
</dbReference>
<keyword evidence="10" id="KW-0067">ATP-binding</keyword>
<dbReference type="CDD" id="cd00082">
    <property type="entry name" value="HisKA"/>
    <property type="match status" value="1"/>
</dbReference>
<evidence type="ECO:0000313" key="19">
    <source>
        <dbReference type="Proteomes" id="UP000269883"/>
    </source>
</evidence>
<feature type="transmembrane region" description="Helical" evidence="15">
    <location>
        <begin position="180"/>
        <end position="200"/>
    </location>
</feature>
<dbReference type="Gene3D" id="1.10.8.500">
    <property type="entry name" value="HAMP domain in histidine kinase"/>
    <property type="match status" value="1"/>
</dbReference>
<dbReference type="GO" id="GO:0000155">
    <property type="term" value="F:phosphorelay sensor kinase activity"/>
    <property type="evidence" value="ECO:0007669"/>
    <property type="project" value="InterPro"/>
</dbReference>
<keyword evidence="7 15" id="KW-0812">Transmembrane</keyword>
<gene>
    <name evidence="18" type="ORF">DFE_0931</name>
</gene>
<dbReference type="Proteomes" id="UP000269883">
    <property type="component" value="Chromosome"/>
</dbReference>
<evidence type="ECO:0000256" key="6">
    <source>
        <dbReference type="ARBA" id="ARBA00022679"/>
    </source>
</evidence>
<dbReference type="RefSeq" id="WP_126377105.1">
    <property type="nucleotide sequence ID" value="NZ_AP017378.1"/>
</dbReference>
<evidence type="ECO:0000256" key="12">
    <source>
        <dbReference type="ARBA" id="ARBA00023012"/>
    </source>
</evidence>
<dbReference type="PRINTS" id="PR00344">
    <property type="entry name" value="BCTRLSENSOR"/>
</dbReference>
<dbReference type="SUPFAM" id="SSF55874">
    <property type="entry name" value="ATPase domain of HSP90 chaperone/DNA topoisomerase II/histidine kinase"/>
    <property type="match status" value="1"/>
</dbReference>
<dbReference type="SUPFAM" id="SSF158472">
    <property type="entry name" value="HAMP domain-like"/>
    <property type="match status" value="1"/>
</dbReference>
<evidence type="ECO:0000313" key="18">
    <source>
        <dbReference type="EMBL" id="BBD07657.1"/>
    </source>
</evidence>
<dbReference type="InterPro" id="IPR005467">
    <property type="entry name" value="His_kinase_dom"/>
</dbReference>
<dbReference type="SMART" id="SM00387">
    <property type="entry name" value="HATPase_c"/>
    <property type="match status" value="1"/>
</dbReference>
<feature type="transmembrane region" description="Helical" evidence="15">
    <location>
        <begin position="6"/>
        <end position="31"/>
    </location>
</feature>
<dbReference type="OrthoDB" id="9815202at2"/>
<keyword evidence="4" id="KW-1003">Cell membrane</keyword>
<dbReference type="InterPro" id="IPR003661">
    <property type="entry name" value="HisK_dim/P_dom"/>
</dbReference>
<dbReference type="FunFam" id="3.30.565.10:FF:000006">
    <property type="entry name" value="Sensor histidine kinase WalK"/>
    <property type="match status" value="1"/>
</dbReference>
<keyword evidence="19" id="KW-1185">Reference proteome</keyword>
<dbReference type="InterPro" id="IPR050398">
    <property type="entry name" value="HssS/ArlS-like"/>
</dbReference>
<dbReference type="PANTHER" id="PTHR45528:SF1">
    <property type="entry name" value="SENSOR HISTIDINE KINASE CPXA"/>
    <property type="match status" value="1"/>
</dbReference>
<keyword evidence="13 15" id="KW-0472">Membrane</keyword>
<comment type="catalytic activity">
    <reaction evidence="1">
        <text>ATP + protein L-histidine = ADP + protein N-phospho-L-histidine.</text>
        <dbReference type="EC" id="2.7.13.3"/>
    </reaction>
</comment>
<keyword evidence="6" id="KW-0808">Transferase</keyword>
<dbReference type="SMART" id="SM00304">
    <property type="entry name" value="HAMP"/>
    <property type="match status" value="1"/>
</dbReference>
<reference evidence="18 19" key="1">
    <citation type="journal article" date="2018" name="Sci. Adv.">
        <title>Multi-heme cytochromes provide a pathway for survival in energy-limited environments.</title>
        <authorList>
            <person name="Deng X."/>
            <person name="Dohmae N."/>
            <person name="Nealson K.H."/>
            <person name="Hashimoto K."/>
            <person name="Okamoto A."/>
        </authorList>
    </citation>
    <scope>NUCLEOTIDE SEQUENCE [LARGE SCALE GENOMIC DNA]</scope>
    <source>
        <strain evidence="18 19">IS5</strain>
    </source>
</reference>
<dbReference type="KEGG" id="dfl:DFE_0931"/>
<keyword evidence="9 18" id="KW-0418">Kinase</keyword>
<feature type="region of interest" description="Disordered" evidence="14">
    <location>
        <begin position="108"/>
        <end position="145"/>
    </location>
</feature>
<evidence type="ECO:0000259" key="17">
    <source>
        <dbReference type="PROSITE" id="PS50885"/>
    </source>
</evidence>
<dbReference type="GO" id="GO:0005524">
    <property type="term" value="F:ATP binding"/>
    <property type="evidence" value="ECO:0007669"/>
    <property type="project" value="UniProtKB-KW"/>
</dbReference>
<dbReference type="PROSITE" id="PS50885">
    <property type="entry name" value="HAMP"/>
    <property type="match status" value="1"/>
</dbReference>
<dbReference type="CDD" id="cd06225">
    <property type="entry name" value="HAMP"/>
    <property type="match status" value="1"/>
</dbReference>
<feature type="domain" description="HAMP" evidence="17">
    <location>
        <begin position="198"/>
        <end position="252"/>
    </location>
</feature>
<evidence type="ECO:0000256" key="4">
    <source>
        <dbReference type="ARBA" id="ARBA00022475"/>
    </source>
</evidence>
<evidence type="ECO:0000256" key="13">
    <source>
        <dbReference type="ARBA" id="ARBA00023136"/>
    </source>
</evidence>
<dbReference type="PROSITE" id="PS50109">
    <property type="entry name" value="HIS_KIN"/>
    <property type="match status" value="1"/>
</dbReference>
<evidence type="ECO:0000256" key="14">
    <source>
        <dbReference type="SAM" id="MobiDB-lite"/>
    </source>
</evidence>
<dbReference type="EC" id="2.7.13.3" evidence="3"/>
<evidence type="ECO:0000256" key="11">
    <source>
        <dbReference type="ARBA" id="ARBA00022989"/>
    </source>
</evidence>
<evidence type="ECO:0000256" key="10">
    <source>
        <dbReference type="ARBA" id="ARBA00022840"/>
    </source>
</evidence>
<organism evidence="18 19">
    <name type="scientific">Desulfovibrio ferrophilus</name>
    <dbReference type="NCBI Taxonomy" id="241368"/>
    <lineage>
        <taxon>Bacteria</taxon>
        <taxon>Pseudomonadati</taxon>
        <taxon>Thermodesulfobacteriota</taxon>
        <taxon>Desulfovibrionia</taxon>
        <taxon>Desulfovibrionales</taxon>
        <taxon>Desulfovibrionaceae</taxon>
        <taxon>Desulfovibrio</taxon>
    </lineage>
</organism>
<evidence type="ECO:0000256" key="15">
    <source>
        <dbReference type="SAM" id="Phobius"/>
    </source>
</evidence>
<dbReference type="InterPro" id="IPR036890">
    <property type="entry name" value="HATPase_C_sf"/>
</dbReference>
<protein>
    <recommendedName>
        <fullName evidence="3">histidine kinase</fullName>
        <ecNumber evidence="3">2.7.13.3</ecNumber>
    </recommendedName>
</protein>
<evidence type="ECO:0000256" key="5">
    <source>
        <dbReference type="ARBA" id="ARBA00022553"/>
    </source>
</evidence>
<evidence type="ECO:0000259" key="16">
    <source>
        <dbReference type="PROSITE" id="PS50109"/>
    </source>
</evidence>
<sequence>MFRSLYGKIFLWFCLTVILGFVATILAAYLFNMPGGPQDIGPISRLNHMTAHGMARAYTEEGQPGLLDFLDSFHSDTRCTARLFDATGKELSGLPVSSKIKKAVETHLASPNPVPPKEITSRPSWKRPPGPPPGVDSMSHAHTTQSIRFSTPRGDMFVAIIQFPSPLHFIRLQFSQKPPFRLIIFLAAGFLLSYLLARYLTTPVRKLQQAARKLGHGDLSARVTDGSMNYSEFRELGHEFNRMAGRVEKLVRSQQQLIRDISHELRSPLTRMKLSLELARKRSDPVCQAELDRIEADTARLEELVGQSLAFAHMDKLEDDLELEMVNLGALLISVARDADLEAQVKNVNLAVNVKNVVMLNANTELLRRTLENILRNAVRHCPPGKCVETTLATDDSASQAIISIRDYGAGVPEEHLSELFKPFFRSESSRDRGTGGTGLGLAIAWRAVKLHGGDISVANADGGGLVVEVRLPLPA</sequence>
<dbReference type="PANTHER" id="PTHR45528">
    <property type="entry name" value="SENSOR HISTIDINE KINASE CPXA"/>
    <property type="match status" value="1"/>
</dbReference>
<dbReference type="Pfam" id="PF02518">
    <property type="entry name" value="HATPase_c"/>
    <property type="match status" value="1"/>
</dbReference>
<dbReference type="SUPFAM" id="SSF47384">
    <property type="entry name" value="Homodimeric domain of signal transducing histidine kinase"/>
    <property type="match status" value="1"/>
</dbReference>
<evidence type="ECO:0000256" key="9">
    <source>
        <dbReference type="ARBA" id="ARBA00022777"/>
    </source>
</evidence>
<keyword evidence="5" id="KW-0597">Phosphoprotein</keyword>
<evidence type="ECO:0000256" key="1">
    <source>
        <dbReference type="ARBA" id="ARBA00000085"/>
    </source>
</evidence>
<evidence type="ECO:0000256" key="7">
    <source>
        <dbReference type="ARBA" id="ARBA00022692"/>
    </source>
</evidence>
<dbReference type="InterPro" id="IPR003660">
    <property type="entry name" value="HAMP_dom"/>
</dbReference>
<dbReference type="Gene3D" id="3.30.565.10">
    <property type="entry name" value="Histidine kinase-like ATPase, C-terminal domain"/>
    <property type="match status" value="1"/>
</dbReference>
<comment type="subcellular location">
    <subcellularLocation>
        <location evidence="2">Cell membrane</location>
        <topology evidence="2">Multi-pass membrane protein</topology>
    </subcellularLocation>
</comment>
<dbReference type="EMBL" id="AP017378">
    <property type="protein sequence ID" value="BBD07657.1"/>
    <property type="molecule type" value="Genomic_DNA"/>
</dbReference>
<evidence type="ECO:0000256" key="8">
    <source>
        <dbReference type="ARBA" id="ARBA00022741"/>
    </source>
</evidence>
<proteinExistence type="predicted"/>
<dbReference type="Gene3D" id="1.10.287.130">
    <property type="match status" value="1"/>
</dbReference>
<accession>A0A2Z6AWM7</accession>
<dbReference type="InterPro" id="IPR004358">
    <property type="entry name" value="Sig_transdc_His_kin-like_C"/>
</dbReference>
<dbReference type="InterPro" id="IPR003594">
    <property type="entry name" value="HATPase_dom"/>
</dbReference>
<evidence type="ECO:0000256" key="3">
    <source>
        <dbReference type="ARBA" id="ARBA00012438"/>
    </source>
</evidence>
<dbReference type="GO" id="GO:0005886">
    <property type="term" value="C:plasma membrane"/>
    <property type="evidence" value="ECO:0007669"/>
    <property type="project" value="UniProtKB-SubCell"/>
</dbReference>
<keyword evidence="8" id="KW-0547">Nucleotide-binding</keyword>
<dbReference type="InterPro" id="IPR036097">
    <property type="entry name" value="HisK_dim/P_sf"/>
</dbReference>